<dbReference type="InterPro" id="IPR039465">
    <property type="entry name" value="IL-17_rcpt-like"/>
</dbReference>
<feature type="signal peptide" evidence="4">
    <location>
        <begin position="1"/>
        <end position="21"/>
    </location>
</feature>
<dbReference type="FunCoup" id="A0A6P5K0U4">
    <property type="interactions" value="2"/>
</dbReference>
<organism evidence="6 7">
    <name type="scientific">Phascolarctos cinereus</name>
    <name type="common">Koala</name>
    <dbReference type="NCBI Taxonomy" id="38626"/>
    <lineage>
        <taxon>Eukaryota</taxon>
        <taxon>Metazoa</taxon>
        <taxon>Chordata</taxon>
        <taxon>Craniata</taxon>
        <taxon>Vertebrata</taxon>
        <taxon>Euteleostomi</taxon>
        <taxon>Mammalia</taxon>
        <taxon>Metatheria</taxon>
        <taxon>Diprotodontia</taxon>
        <taxon>Phascolarctidae</taxon>
        <taxon>Phascolarctos</taxon>
    </lineage>
</organism>
<protein>
    <submittedName>
        <fullName evidence="7">Interleukin-17 receptor E-like isoform X1</fullName>
    </submittedName>
</protein>
<evidence type="ECO:0000313" key="6">
    <source>
        <dbReference type="Proteomes" id="UP000515140"/>
    </source>
</evidence>
<dbReference type="GO" id="GO:0005886">
    <property type="term" value="C:plasma membrane"/>
    <property type="evidence" value="ECO:0007669"/>
    <property type="project" value="UniProtKB-SubCell"/>
</dbReference>
<dbReference type="GeneID" id="110205937"/>
<dbReference type="InterPro" id="IPR038683">
    <property type="entry name" value="IL17RA/B_FnIII-like_1_sf"/>
</dbReference>
<dbReference type="CTD" id="400935"/>
<keyword evidence="2" id="KW-0472">Membrane</keyword>
<dbReference type="AlphaFoldDB" id="A0A6P5K0U4"/>
<feature type="domain" description="Interleukin-17 receptor C/E N-terminal" evidence="5">
    <location>
        <begin position="100"/>
        <end position="379"/>
    </location>
</feature>
<dbReference type="InParanoid" id="A0A6P5K0U4"/>
<accession>A0A6P5K0U4</accession>
<dbReference type="Gene3D" id="2.60.40.2160">
    <property type="entry name" value="Interleukin-17 receptor A/B, fibronectin-III-like domain 1"/>
    <property type="match status" value="1"/>
</dbReference>
<dbReference type="FunFam" id="2.60.40.2160:FF:000005">
    <property type="entry name" value="Interleukin 17 receptor E like"/>
    <property type="match status" value="1"/>
</dbReference>
<evidence type="ECO:0000256" key="4">
    <source>
        <dbReference type="SAM" id="SignalP"/>
    </source>
</evidence>
<dbReference type="KEGG" id="pcw:110205937"/>
<comment type="subcellular location">
    <subcellularLocation>
        <location evidence="1">Cell membrane</location>
        <topology evidence="1">Single-pass type I membrane protein</topology>
    </subcellularLocation>
</comment>
<name>A0A6P5K0U4_PHACI</name>
<proteinExistence type="predicted"/>
<keyword evidence="3 4" id="KW-0732">Signal</keyword>
<dbReference type="PANTHER" id="PTHR15583:SF10">
    <property type="entry name" value="INTERLEUKIN-17 RECEPTOR E-LIKE-RELATED"/>
    <property type="match status" value="1"/>
</dbReference>
<dbReference type="RefSeq" id="XP_020838582.1">
    <property type="nucleotide sequence ID" value="XM_020982923.1"/>
</dbReference>
<sequence length="554" mass="61969">MLSGNAIIFLTLVWGAREGQAISQIAECGFACSEGVSCKNKVNWNIFNSFCRQPLPSVTPSILESLTLSTTTKCVHRGACALHLSVSASLIMEESLRGLEICLLSLDTQETRCHSTRIPKISSRKMVGRMLQVHFDCFEVSVAQHLYVTLKTIPYYCEVQISREYRVEDCTDADVGRNIPACFAGRLKYTVDHAQKTIKVHFADIPRSQAYYIRLCLKWFACEDYSPPVLALSTVFWNEWISADPLEQVNVEQPGKAVALKYSQLLPCLCIEGWAAVPDAVRIQICPFENDTRILWDYIFYNPFTQSLSWEPPCPVQGQVHLCGMSKTDDLCWELSHTERTVPGNVHYLQVDPQPWLCMKFTTLQGSWVRCPFADGSFPGWKMKIHQLPDKFRASFISRIPARFQVQLCNRTEPFHCHVLETISVGSQGDADAIGHVDIPVAEVCSPDICIQGWRTDVDYSVPEQMCDIRCSPTGRSTEGHMTLISPSTSGKEELVHLPKDRGQCPPPSQCSGLFWAASEPPRALASSQELLLAGWFPRTVAVGQAWAGSLPEP</sequence>
<dbReference type="InterPro" id="IPR027841">
    <property type="entry name" value="IL-17_rcpt_C/E_N"/>
</dbReference>
<dbReference type="GO" id="GO:0030368">
    <property type="term" value="F:interleukin-17 receptor activity"/>
    <property type="evidence" value="ECO:0007669"/>
    <property type="project" value="InterPro"/>
</dbReference>
<feature type="chain" id="PRO_5027976498" evidence="4">
    <location>
        <begin position="22"/>
        <end position="554"/>
    </location>
</feature>
<evidence type="ECO:0000313" key="7">
    <source>
        <dbReference type="RefSeq" id="XP_020838582.1"/>
    </source>
</evidence>
<keyword evidence="2" id="KW-1003">Cell membrane</keyword>
<evidence type="ECO:0000259" key="5">
    <source>
        <dbReference type="Pfam" id="PF15037"/>
    </source>
</evidence>
<reference evidence="7" key="1">
    <citation type="submission" date="2025-08" db="UniProtKB">
        <authorList>
            <consortium name="RefSeq"/>
        </authorList>
    </citation>
    <scope>IDENTIFICATION</scope>
    <source>
        <tissue evidence="7">Spleen</tissue>
    </source>
</reference>
<dbReference type="PANTHER" id="PTHR15583">
    <property type="entry name" value="INTERLEUKIN-17 RECEPTOR"/>
    <property type="match status" value="1"/>
</dbReference>
<dbReference type="Proteomes" id="UP000515140">
    <property type="component" value="Unplaced"/>
</dbReference>
<evidence type="ECO:0000256" key="3">
    <source>
        <dbReference type="ARBA" id="ARBA00022729"/>
    </source>
</evidence>
<evidence type="ECO:0000256" key="2">
    <source>
        <dbReference type="ARBA" id="ARBA00022475"/>
    </source>
</evidence>
<keyword evidence="6" id="KW-1185">Reference proteome</keyword>
<evidence type="ECO:0000256" key="1">
    <source>
        <dbReference type="ARBA" id="ARBA00004251"/>
    </source>
</evidence>
<dbReference type="Pfam" id="PF15037">
    <property type="entry name" value="IL17_R_N"/>
    <property type="match status" value="1"/>
</dbReference>
<gene>
    <name evidence="7" type="primary">IL17REL</name>
</gene>